<organism evidence="2 3">
    <name type="scientific">Cladophialophora psammophila CBS 110553</name>
    <dbReference type="NCBI Taxonomy" id="1182543"/>
    <lineage>
        <taxon>Eukaryota</taxon>
        <taxon>Fungi</taxon>
        <taxon>Dikarya</taxon>
        <taxon>Ascomycota</taxon>
        <taxon>Pezizomycotina</taxon>
        <taxon>Eurotiomycetes</taxon>
        <taxon>Chaetothyriomycetidae</taxon>
        <taxon>Chaetothyriales</taxon>
        <taxon>Herpotrichiellaceae</taxon>
        <taxon>Cladophialophora</taxon>
    </lineage>
</organism>
<dbReference type="InterPro" id="IPR038305">
    <property type="entry name" value="HeLo_sf"/>
</dbReference>
<dbReference type="Pfam" id="PF14479">
    <property type="entry name" value="HeLo"/>
    <property type="match status" value="1"/>
</dbReference>
<evidence type="ECO:0000259" key="1">
    <source>
        <dbReference type="Pfam" id="PF14479"/>
    </source>
</evidence>
<dbReference type="AlphaFoldDB" id="W9WPQ0"/>
<dbReference type="eggNOG" id="ENOG502R9IY">
    <property type="taxonomic scope" value="Eukaryota"/>
</dbReference>
<proteinExistence type="predicted"/>
<gene>
    <name evidence="2" type="ORF">A1O5_10327</name>
</gene>
<dbReference type="RefSeq" id="XP_007749093.1">
    <property type="nucleotide sequence ID" value="XM_007750903.1"/>
</dbReference>
<name>W9WPQ0_9EURO</name>
<comment type="caution">
    <text evidence="2">The sequence shown here is derived from an EMBL/GenBank/DDBJ whole genome shotgun (WGS) entry which is preliminary data.</text>
</comment>
<dbReference type="Proteomes" id="UP000019471">
    <property type="component" value="Unassembled WGS sequence"/>
</dbReference>
<protein>
    <recommendedName>
        <fullName evidence="1">Prion-inhibition and propagation HeLo domain-containing protein</fullName>
    </recommendedName>
</protein>
<dbReference type="HOGENOM" id="CLU_1045879_0_0_1"/>
<dbReference type="EMBL" id="AMGX01000019">
    <property type="protein sequence ID" value="EXJ66656.1"/>
    <property type="molecule type" value="Genomic_DNA"/>
</dbReference>
<dbReference type="InterPro" id="IPR029498">
    <property type="entry name" value="HeLo_dom"/>
</dbReference>
<dbReference type="STRING" id="1182543.W9WPQ0"/>
<evidence type="ECO:0000313" key="3">
    <source>
        <dbReference type="Proteomes" id="UP000019471"/>
    </source>
</evidence>
<evidence type="ECO:0000313" key="2">
    <source>
        <dbReference type="EMBL" id="EXJ66656.1"/>
    </source>
</evidence>
<sequence>MVPVEPISLTVGAVALASLFSLCVQCFDLIEVGKNLGSDCELLLTRLSIEKRRLMIWGEAVGILRPDEDREPLLDKPETRELVKRILENLQSLFHEADSLKSIYGLEKTPGTQGSLNMVVEGSTACSYSFESSPLVQFQARFTEYSRKAGLRAKAKWAIRDSKKFSALVQKLKDLLDGLGHITTSTRTVIRRDQLIRQETESIPDLNMLRAIESTCSDSDWKSYASISSTYLQDFGRLSTEKRADIQNWVEISKDPPQTFQRRRNL</sequence>
<feature type="domain" description="Prion-inhibition and propagation HeLo" evidence="1">
    <location>
        <begin position="9"/>
        <end position="211"/>
    </location>
</feature>
<dbReference type="Gene3D" id="1.20.120.1020">
    <property type="entry name" value="Prion-inhibition and propagation, HeLo domain"/>
    <property type="match status" value="1"/>
</dbReference>
<reference evidence="2 3" key="1">
    <citation type="submission" date="2013-03" db="EMBL/GenBank/DDBJ databases">
        <title>The Genome Sequence of Cladophialophora psammophila CBS 110553.</title>
        <authorList>
            <consortium name="The Broad Institute Genomics Platform"/>
            <person name="Cuomo C."/>
            <person name="de Hoog S."/>
            <person name="Gorbushina A."/>
            <person name="Walker B."/>
            <person name="Young S.K."/>
            <person name="Zeng Q."/>
            <person name="Gargeya S."/>
            <person name="Fitzgerald M."/>
            <person name="Haas B."/>
            <person name="Abouelleil A."/>
            <person name="Allen A.W."/>
            <person name="Alvarado L."/>
            <person name="Arachchi H.M."/>
            <person name="Berlin A.M."/>
            <person name="Chapman S.B."/>
            <person name="Gainer-Dewar J."/>
            <person name="Goldberg J."/>
            <person name="Griggs A."/>
            <person name="Gujja S."/>
            <person name="Hansen M."/>
            <person name="Howarth C."/>
            <person name="Imamovic A."/>
            <person name="Ireland A."/>
            <person name="Larimer J."/>
            <person name="McCowan C."/>
            <person name="Murphy C."/>
            <person name="Pearson M."/>
            <person name="Poon T.W."/>
            <person name="Priest M."/>
            <person name="Roberts A."/>
            <person name="Saif S."/>
            <person name="Shea T."/>
            <person name="Sisk P."/>
            <person name="Sykes S."/>
            <person name="Wortman J."/>
            <person name="Nusbaum C."/>
            <person name="Birren B."/>
        </authorList>
    </citation>
    <scope>NUCLEOTIDE SEQUENCE [LARGE SCALE GENOMIC DNA]</scope>
    <source>
        <strain evidence="2 3">CBS 110553</strain>
    </source>
</reference>
<dbReference type="PANTHER" id="PTHR37542">
    <property type="entry name" value="HELO DOMAIN-CONTAINING PROTEIN-RELATED"/>
    <property type="match status" value="1"/>
</dbReference>
<keyword evidence="3" id="KW-1185">Reference proteome</keyword>
<dbReference type="OrthoDB" id="20872at2759"/>
<dbReference type="GeneID" id="19195020"/>
<accession>W9WPQ0</accession>
<dbReference type="PANTHER" id="PTHR37542:SF3">
    <property type="entry name" value="PRION-INHIBITION AND PROPAGATION HELO DOMAIN-CONTAINING PROTEIN"/>
    <property type="match status" value="1"/>
</dbReference>